<dbReference type="InterPro" id="IPR011701">
    <property type="entry name" value="MFS"/>
</dbReference>
<evidence type="ECO:0000256" key="3">
    <source>
        <dbReference type="ARBA" id="ARBA00022692"/>
    </source>
</evidence>
<dbReference type="Gene3D" id="1.20.1250.20">
    <property type="entry name" value="MFS general substrate transporter like domains"/>
    <property type="match status" value="2"/>
</dbReference>
<dbReference type="FunFam" id="1.20.1250.20:FF:000068">
    <property type="entry name" value="MFS general substrate transporter"/>
    <property type="match status" value="1"/>
</dbReference>
<dbReference type="CDD" id="cd00067">
    <property type="entry name" value="GAL4"/>
    <property type="match status" value="1"/>
</dbReference>
<reference evidence="14" key="2">
    <citation type="journal article" date="2014" name="PLoS Genet.">
        <title>Signature gene expression reveals novel clues to the molecular mechanisms of dimorphic transition in Penicillium marneffei.</title>
        <authorList>
            <person name="Yang E."/>
            <person name="Wang G."/>
            <person name="Cai J."/>
            <person name="Woo P.C."/>
            <person name="Lau S.K."/>
            <person name="Yuen K.-Y."/>
            <person name="Chow W.-N."/>
            <person name="Lin X."/>
        </authorList>
    </citation>
    <scope>NUCLEOTIDE SEQUENCE</scope>
    <source>
        <strain evidence="14">PM1</strain>
    </source>
</reference>
<evidence type="ECO:0000256" key="2">
    <source>
        <dbReference type="ARBA" id="ARBA00022448"/>
    </source>
</evidence>
<keyword evidence="7 11" id="KW-0472">Membrane</keyword>
<keyword evidence="4 11" id="KW-1133">Transmembrane helix</keyword>
<feature type="transmembrane region" description="Helical" evidence="11">
    <location>
        <begin position="374"/>
        <end position="399"/>
    </location>
</feature>
<comment type="subcellular location">
    <subcellularLocation>
        <location evidence="1">Membrane</location>
        <topology evidence="1">Multi-pass membrane protein</topology>
    </subcellularLocation>
</comment>
<feature type="transmembrane region" description="Helical" evidence="11">
    <location>
        <begin position="110"/>
        <end position="128"/>
    </location>
</feature>
<feature type="transmembrane region" description="Helical" evidence="11">
    <location>
        <begin position="319"/>
        <end position="338"/>
    </location>
</feature>
<dbReference type="SUPFAM" id="SSF57701">
    <property type="entry name" value="Zn2/Cys6 DNA-binding domain"/>
    <property type="match status" value="1"/>
</dbReference>
<feature type="transmembrane region" description="Helical" evidence="11">
    <location>
        <begin position="287"/>
        <end position="307"/>
    </location>
</feature>
<dbReference type="Pfam" id="PF00172">
    <property type="entry name" value="Zn_clus"/>
    <property type="match status" value="1"/>
</dbReference>
<dbReference type="InterPro" id="IPR001138">
    <property type="entry name" value="Zn2Cys6_DnaBD"/>
</dbReference>
<dbReference type="GO" id="GO:0000981">
    <property type="term" value="F:DNA-binding transcription factor activity, RNA polymerase II-specific"/>
    <property type="evidence" value="ECO:0007669"/>
    <property type="project" value="InterPro"/>
</dbReference>
<proteinExistence type="predicted"/>
<evidence type="ECO:0000256" key="6">
    <source>
        <dbReference type="ARBA" id="ARBA00023125"/>
    </source>
</evidence>
<dbReference type="Pfam" id="PF07690">
    <property type="entry name" value="MFS_1"/>
    <property type="match status" value="1"/>
</dbReference>
<accession>A0A093V6T5</accession>
<evidence type="ECO:0000256" key="7">
    <source>
        <dbReference type="ARBA" id="ARBA00023136"/>
    </source>
</evidence>
<feature type="transmembrane region" description="Helical" evidence="11">
    <location>
        <begin position="171"/>
        <end position="191"/>
    </location>
</feature>
<dbReference type="PANTHER" id="PTHR43791:SF18">
    <property type="entry name" value="NICOTINIC ACID TRANSPORTER TNA1, PUTATIVE (AFU_ORTHOLOGUE AFUA_3G03820)-RELATED"/>
    <property type="match status" value="1"/>
</dbReference>
<evidence type="ECO:0000256" key="9">
    <source>
        <dbReference type="ARBA" id="ARBA00023242"/>
    </source>
</evidence>
<feature type="transmembrane region" description="Helical" evidence="11">
    <location>
        <begin position="350"/>
        <end position="368"/>
    </location>
</feature>
<keyword evidence="6" id="KW-0238">DNA-binding</keyword>
<evidence type="ECO:0000259" key="13">
    <source>
        <dbReference type="PROSITE" id="PS50850"/>
    </source>
</evidence>
<dbReference type="GO" id="GO:0016020">
    <property type="term" value="C:membrane"/>
    <property type="evidence" value="ECO:0007669"/>
    <property type="project" value="UniProtKB-SubCell"/>
</dbReference>
<dbReference type="PROSITE" id="PS50850">
    <property type="entry name" value="MFS"/>
    <property type="match status" value="1"/>
</dbReference>
<evidence type="ECO:0000256" key="11">
    <source>
        <dbReference type="SAM" id="Phobius"/>
    </source>
</evidence>
<comment type="caution">
    <text evidence="14">The sequence shown here is derived from an EMBL/GenBank/DDBJ whole genome shotgun (WGS) entry which is preliminary data.</text>
</comment>
<feature type="domain" description="Zn(2)-C6 fungal-type" evidence="12">
    <location>
        <begin position="542"/>
        <end position="583"/>
    </location>
</feature>
<evidence type="ECO:0000256" key="5">
    <source>
        <dbReference type="ARBA" id="ARBA00023015"/>
    </source>
</evidence>
<dbReference type="InterPro" id="IPR036259">
    <property type="entry name" value="MFS_trans_sf"/>
</dbReference>
<dbReference type="Gene3D" id="4.10.240.10">
    <property type="entry name" value="Zn(2)-C6 fungal-type DNA-binding domain"/>
    <property type="match status" value="1"/>
</dbReference>
<dbReference type="PROSITE" id="PS50048">
    <property type="entry name" value="ZN2_CY6_FUNGAL_2"/>
    <property type="match status" value="1"/>
</dbReference>
<dbReference type="GO" id="GO:0008270">
    <property type="term" value="F:zinc ion binding"/>
    <property type="evidence" value="ECO:0007669"/>
    <property type="project" value="InterPro"/>
</dbReference>
<organism evidence="14">
    <name type="scientific">Talaromyces marneffei PM1</name>
    <dbReference type="NCBI Taxonomy" id="1077442"/>
    <lineage>
        <taxon>Eukaryota</taxon>
        <taxon>Fungi</taxon>
        <taxon>Dikarya</taxon>
        <taxon>Ascomycota</taxon>
        <taxon>Pezizomycotina</taxon>
        <taxon>Eurotiomycetes</taxon>
        <taxon>Eurotiomycetidae</taxon>
        <taxon>Eurotiales</taxon>
        <taxon>Trichocomaceae</taxon>
        <taxon>Talaromyces</taxon>
        <taxon>Talaromyces sect. Talaromyces</taxon>
    </lineage>
</organism>
<dbReference type="CDD" id="cd17327">
    <property type="entry name" value="MFS_FEN2_like"/>
    <property type="match status" value="1"/>
</dbReference>
<keyword evidence="8" id="KW-0804">Transcription</keyword>
<evidence type="ECO:0000256" key="8">
    <source>
        <dbReference type="ARBA" id="ARBA00023163"/>
    </source>
</evidence>
<keyword evidence="3 11" id="KW-0812">Transmembrane</keyword>
<evidence type="ECO:0000256" key="10">
    <source>
        <dbReference type="SAM" id="MobiDB-lite"/>
    </source>
</evidence>
<dbReference type="FunFam" id="1.20.1250.20:FF:000034">
    <property type="entry name" value="MFS general substrate transporter"/>
    <property type="match status" value="1"/>
</dbReference>
<dbReference type="AlphaFoldDB" id="A0A093V6T5"/>
<protein>
    <submittedName>
        <fullName evidence="14">Putative transporter</fullName>
    </submittedName>
</protein>
<evidence type="ECO:0000256" key="4">
    <source>
        <dbReference type="ARBA" id="ARBA00022989"/>
    </source>
</evidence>
<sequence>MTMSSPTHSDTEKPSASAIENGIHNPLHSRETENKLLRKMDLRLIPMLATLYLLAFLDRGNIGNAKIEGMLTDLHMTGQQYSLALTVFFFTYVAFELPSNLLLKKLRPSRLLPLLMFAWGIVMTLMGIVQNYHGLLVCRIFLGVAEAGLYPGIAYYITLWYPRDRAQYRQALFFSAASVAGAFSGLLAYGIAKMNGVGGYAGWRWIFILEGLLTVAVSLIAPFAIHDFPETAKFLTEEERELIITILRNQTTGEGFVHADVIQEETKFRARYVIDALTDWQIYLGLFMYWGITCPLYGISFFLPSIIKDLGYTSSTAQLLTVPIYITAAVVAIGAAWLSDRRKQRSPFLLFFMSLIAIGFIVVIASSGRGAPGVVYLGVFIAVVGIYPAFPGNVTWIAVNLAGDYKRAAGMALHIGLGNMAGAMASNFYRSQDAPKYILGHALELGFCVAGIIAVLILRRSYETINRRRDQIDVSQYDANQIAQMGDRSPMFRKHEGRALNGETPDHQLRFVRSPPQLNFSPHLHFPSVKGHLVPRRTQFSSCDACRKSRVACDAMKGRSALTSPTWMNSCTRCQNRGRHCTFEVANSLNYKGANMLIKFQWIEKAALPNSKRKYDVLRDVHEPPPTTPEARATPESLLSLRVCARFLSASFRDNGCQDPKQLALSVSISRLCQECDYWMKRVQGQGMNLSEEGESPGEIDSDRQINHSLSCAVSAFSARWLPLKESSALSELSVMDIVESLWREVRRDILRVINRPCYRSALTLFLFALTPIPARVSEEEENDGIPAQFCVQVALQQVLTLRALQKSLEFNGSKVTSISSATLPNATTSPAPVTRDFLGIESMIYWAAMTFDTSSSLTLNTKSLLSPGLSLGLEQEPSWRLVRTCTNVFHEETEAWRAQGIHITEERANQIIASAASWKLFVWKAAALVKEALREGREDETVQVAFDTAVDAINQYSLTYHDLLIACERRIQFFSHKTKLRWYELILHYNLSILVMLDAVEIAGRMDLLEKLKVVKADAEGSLFNCLIFGLNNHYLVPRRPAGEEQHGIQLAEEDGRAAALELTRKVPLIAIDPYPHHVVAGVRILWKAVERDLENDWLDYGVAEHMQDTMLNALKLLPQASKSVQTVRQQAEASFIRNSLDNTHYNVERLKHAFISGTPAQMRILSAKLPAGKQRWIATGSGRTKFLGTLKSIILQCSAQRESSPEGYSAPTP</sequence>
<dbReference type="SUPFAM" id="SSF103473">
    <property type="entry name" value="MFS general substrate transporter"/>
    <property type="match status" value="1"/>
</dbReference>
<reference key="1">
    <citation type="journal article" date="2014" name="PLoS Genet.">
        <title>Signature Gene Expression Reveals Novel Clues to the Molecular Mechanisms of Dimorphic Transition in Penicillium marneffei.</title>
        <authorList>
            <person name="Yang E."/>
            <person name="Wang G."/>
            <person name="Cai J."/>
            <person name="Woo P.C."/>
            <person name="Lau S.K."/>
            <person name="Yuen K.-Y."/>
            <person name="Chow W.-N."/>
            <person name="Lin X."/>
        </authorList>
    </citation>
    <scope>NUCLEOTIDE SEQUENCE [LARGE SCALE GENOMIC DNA]</scope>
    <source>
        <strain>PM1</strain>
    </source>
</reference>
<dbReference type="eggNOG" id="KOG2533">
    <property type="taxonomic scope" value="Eukaryota"/>
</dbReference>
<feature type="domain" description="Major facilitator superfamily (MFS) profile" evidence="13">
    <location>
        <begin position="44"/>
        <end position="469"/>
    </location>
</feature>
<feature type="transmembrane region" description="Helical" evidence="11">
    <location>
        <begin position="82"/>
        <end position="103"/>
    </location>
</feature>
<dbReference type="InterPro" id="IPR020846">
    <property type="entry name" value="MFS_dom"/>
</dbReference>
<dbReference type="GO" id="GO:0022857">
    <property type="term" value="F:transmembrane transporter activity"/>
    <property type="evidence" value="ECO:0007669"/>
    <property type="project" value="InterPro"/>
</dbReference>
<feature type="transmembrane region" description="Helical" evidence="11">
    <location>
        <begin position="140"/>
        <end position="159"/>
    </location>
</feature>
<dbReference type="InterPro" id="IPR036864">
    <property type="entry name" value="Zn2-C6_fun-type_DNA-bd_sf"/>
</dbReference>
<feature type="transmembrane region" description="Helical" evidence="11">
    <location>
        <begin position="203"/>
        <end position="225"/>
    </location>
</feature>
<keyword evidence="5" id="KW-0805">Transcription regulation</keyword>
<name>A0A093V6T5_TALMA</name>
<feature type="transmembrane region" description="Helical" evidence="11">
    <location>
        <begin position="437"/>
        <end position="458"/>
    </location>
</feature>
<evidence type="ECO:0000259" key="12">
    <source>
        <dbReference type="PROSITE" id="PS50048"/>
    </source>
</evidence>
<dbReference type="PANTHER" id="PTHR43791">
    <property type="entry name" value="PERMEASE-RELATED"/>
    <property type="match status" value="1"/>
</dbReference>
<dbReference type="HOGENOM" id="CLU_007562_0_0_1"/>
<evidence type="ECO:0000256" key="1">
    <source>
        <dbReference type="ARBA" id="ARBA00004141"/>
    </source>
</evidence>
<dbReference type="SMART" id="SM00066">
    <property type="entry name" value="GAL4"/>
    <property type="match status" value="1"/>
</dbReference>
<gene>
    <name evidence="14" type="ORF">GQ26_0120170</name>
</gene>
<evidence type="ECO:0000313" key="14">
    <source>
        <dbReference type="EMBL" id="KFX48277.1"/>
    </source>
</evidence>
<feature type="region of interest" description="Disordered" evidence="10">
    <location>
        <begin position="1"/>
        <end position="24"/>
    </location>
</feature>
<dbReference type="GO" id="GO:0003677">
    <property type="term" value="F:DNA binding"/>
    <property type="evidence" value="ECO:0007669"/>
    <property type="project" value="UniProtKB-KW"/>
</dbReference>
<dbReference type="EMBL" id="JPOX01000012">
    <property type="protein sequence ID" value="KFX48277.1"/>
    <property type="molecule type" value="Genomic_DNA"/>
</dbReference>
<keyword evidence="2" id="KW-0813">Transport</keyword>
<keyword evidence="9" id="KW-0539">Nucleus</keyword>